<dbReference type="Gene3D" id="3.30.420.40">
    <property type="match status" value="2"/>
</dbReference>
<dbReference type="Pfam" id="PF00480">
    <property type="entry name" value="ROK"/>
    <property type="match status" value="1"/>
</dbReference>
<accession>A0A1I4KW79</accession>
<keyword evidence="3" id="KW-0119">Carbohydrate metabolism</keyword>
<dbReference type="InterPro" id="IPR000600">
    <property type="entry name" value="ROK"/>
</dbReference>
<evidence type="ECO:0000256" key="1">
    <source>
        <dbReference type="ARBA" id="ARBA00002486"/>
    </source>
</evidence>
<proteinExistence type="inferred from homology"/>
<evidence type="ECO:0000256" key="2">
    <source>
        <dbReference type="ARBA" id="ARBA00006479"/>
    </source>
</evidence>
<keyword evidence="5" id="KW-0418">Kinase</keyword>
<dbReference type="STRING" id="29563.SAMN02983006_02144"/>
<keyword evidence="6" id="KW-1185">Reference proteome</keyword>
<dbReference type="OrthoDB" id="9796533at2"/>
<sequence>MIKNKANDMTTMRAANTIMLLKALYEENPISRSQLSRLTNLSSSAVTSIVKDLINQKLVIEKSPVNISGVGRPGKPLVINSKDWYIIAIHLSGELSLKINVFNLLLEKKADFNFKLANYEPATVIKVIIENYHYLKESAVIKGSFIGLGISLSGIVSSQENKCYYSEIMGWEDVDLAELFADQLDIPVIVARDVNGLALSQFMNLKKTAEPENLAVVMIGRGIGLGMVINGKIYSGNLGGAGEISHLLQLKTAYQGRCKLGQAGCISTLLKKEVISARLLDSISDQCKLSQTEIVELKNEPLLFLDSLFDEQELKKLLTEVRELVAELLKLITEIYAPEKLIISSNYGFGNKIVELIKLDYLNKFSLPDKFAAEIIFQEHYDTEWARGAAAVVLNNLLTDSYLLSRII</sequence>
<evidence type="ECO:0000256" key="4">
    <source>
        <dbReference type="SAM" id="Coils"/>
    </source>
</evidence>
<keyword evidence="3" id="KW-0859">Xylose metabolism</keyword>
<comment type="function">
    <text evidence="1">Transcriptional repressor of xylose-utilizing enzymes.</text>
</comment>
<organism evidence="5 6">
    <name type="scientific">Halanaerobium salsuginis</name>
    <dbReference type="NCBI Taxonomy" id="29563"/>
    <lineage>
        <taxon>Bacteria</taxon>
        <taxon>Bacillati</taxon>
        <taxon>Bacillota</taxon>
        <taxon>Clostridia</taxon>
        <taxon>Halanaerobiales</taxon>
        <taxon>Halanaerobiaceae</taxon>
        <taxon>Halanaerobium</taxon>
    </lineage>
</organism>
<dbReference type="InterPro" id="IPR043129">
    <property type="entry name" value="ATPase_NBD"/>
</dbReference>
<name>A0A1I4KW79_9FIRM</name>
<protein>
    <submittedName>
        <fullName evidence="5">Sugar kinase of the NBD/HSP70 family, may contain an N-terminal HTH domain</fullName>
    </submittedName>
</protein>
<feature type="coiled-coil region" evidence="4">
    <location>
        <begin position="280"/>
        <end position="334"/>
    </location>
</feature>
<dbReference type="RefSeq" id="WP_089862187.1">
    <property type="nucleotide sequence ID" value="NZ_FOTI01000034.1"/>
</dbReference>
<dbReference type="EMBL" id="FOTI01000034">
    <property type="protein sequence ID" value="SFL83010.1"/>
    <property type="molecule type" value="Genomic_DNA"/>
</dbReference>
<evidence type="ECO:0000313" key="5">
    <source>
        <dbReference type="EMBL" id="SFL83010.1"/>
    </source>
</evidence>
<dbReference type="GO" id="GO:0016301">
    <property type="term" value="F:kinase activity"/>
    <property type="evidence" value="ECO:0007669"/>
    <property type="project" value="UniProtKB-KW"/>
</dbReference>
<dbReference type="PANTHER" id="PTHR18964:SF149">
    <property type="entry name" value="BIFUNCTIONAL UDP-N-ACETYLGLUCOSAMINE 2-EPIMERASE_N-ACETYLMANNOSAMINE KINASE"/>
    <property type="match status" value="1"/>
</dbReference>
<dbReference type="PANTHER" id="PTHR18964">
    <property type="entry name" value="ROK (REPRESSOR, ORF, KINASE) FAMILY"/>
    <property type="match status" value="1"/>
</dbReference>
<dbReference type="Gene3D" id="1.10.10.10">
    <property type="entry name" value="Winged helix-like DNA-binding domain superfamily/Winged helix DNA-binding domain"/>
    <property type="match status" value="1"/>
</dbReference>
<dbReference type="Pfam" id="PF13412">
    <property type="entry name" value="HTH_24"/>
    <property type="match status" value="1"/>
</dbReference>
<dbReference type="Proteomes" id="UP000199006">
    <property type="component" value="Unassembled WGS sequence"/>
</dbReference>
<comment type="similarity">
    <text evidence="2">Belongs to the ROK (NagC/XylR) family.</text>
</comment>
<dbReference type="SUPFAM" id="SSF53067">
    <property type="entry name" value="Actin-like ATPase domain"/>
    <property type="match status" value="1"/>
</dbReference>
<dbReference type="InterPro" id="IPR036388">
    <property type="entry name" value="WH-like_DNA-bd_sf"/>
</dbReference>
<dbReference type="AlphaFoldDB" id="A0A1I4KW79"/>
<keyword evidence="5" id="KW-0808">Transferase</keyword>
<dbReference type="GO" id="GO:0042732">
    <property type="term" value="P:D-xylose metabolic process"/>
    <property type="evidence" value="ECO:0007669"/>
    <property type="project" value="UniProtKB-KW"/>
</dbReference>
<dbReference type="SUPFAM" id="SSF46785">
    <property type="entry name" value="Winged helix' DNA-binding domain"/>
    <property type="match status" value="1"/>
</dbReference>
<keyword evidence="4" id="KW-0175">Coiled coil</keyword>
<gene>
    <name evidence="5" type="ORF">SAMN02983006_02144</name>
</gene>
<evidence type="ECO:0000313" key="6">
    <source>
        <dbReference type="Proteomes" id="UP000199006"/>
    </source>
</evidence>
<reference evidence="5 6" key="1">
    <citation type="submission" date="2016-10" db="EMBL/GenBank/DDBJ databases">
        <authorList>
            <person name="de Groot N.N."/>
        </authorList>
    </citation>
    <scope>NUCLEOTIDE SEQUENCE [LARGE SCALE GENOMIC DNA]</scope>
    <source>
        <strain evidence="5 6">ATCC 51327</strain>
    </source>
</reference>
<evidence type="ECO:0000256" key="3">
    <source>
        <dbReference type="ARBA" id="ARBA00022629"/>
    </source>
</evidence>
<dbReference type="InterPro" id="IPR036390">
    <property type="entry name" value="WH_DNA-bd_sf"/>
</dbReference>